<dbReference type="EMBL" id="AUZY01003934">
    <property type="protein sequence ID" value="EQD66316.1"/>
    <property type="molecule type" value="Genomic_DNA"/>
</dbReference>
<dbReference type="InterPro" id="IPR004516">
    <property type="entry name" value="HisRS/HisZ"/>
</dbReference>
<dbReference type="Pfam" id="PF13393">
    <property type="entry name" value="tRNA-synt_His"/>
    <property type="match status" value="1"/>
</dbReference>
<dbReference type="PANTHER" id="PTHR43707:SF1">
    <property type="entry name" value="HISTIDINE--TRNA LIGASE, MITOCHONDRIAL-RELATED"/>
    <property type="match status" value="1"/>
</dbReference>
<dbReference type="PROSITE" id="PS50862">
    <property type="entry name" value="AA_TRNA_LIGASE_II"/>
    <property type="match status" value="1"/>
</dbReference>
<dbReference type="InterPro" id="IPR045864">
    <property type="entry name" value="aa-tRNA-synth_II/BPL/LPL"/>
</dbReference>
<evidence type="ECO:0000313" key="3">
    <source>
        <dbReference type="EMBL" id="EQD66316.1"/>
    </source>
</evidence>
<dbReference type="GO" id="GO:0004821">
    <property type="term" value="F:histidine-tRNA ligase activity"/>
    <property type="evidence" value="ECO:0007669"/>
    <property type="project" value="TreeGrafter"/>
</dbReference>
<proteinExistence type="predicted"/>
<accession>T1B0E6</accession>
<dbReference type="AlphaFoldDB" id="T1B0E6"/>
<comment type="caution">
    <text evidence="3">The sequence shown here is derived from an EMBL/GenBank/DDBJ whole genome shotgun (WGS) entry which is preliminary data.</text>
</comment>
<gene>
    <name evidence="3" type="ORF">B1B_06182</name>
</gene>
<reference evidence="3" key="1">
    <citation type="submission" date="2013-08" db="EMBL/GenBank/DDBJ databases">
        <authorList>
            <person name="Mendez C."/>
            <person name="Richter M."/>
            <person name="Ferrer M."/>
            <person name="Sanchez J."/>
        </authorList>
    </citation>
    <scope>NUCLEOTIDE SEQUENCE</scope>
</reference>
<dbReference type="SUPFAM" id="SSF55681">
    <property type="entry name" value="Class II aaRS and biotin synthetases"/>
    <property type="match status" value="1"/>
</dbReference>
<dbReference type="Gene3D" id="3.30.930.10">
    <property type="entry name" value="Bira Bifunctional Protein, Domain 2"/>
    <property type="match status" value="1"/>
</dbReference>
<evidence type="ECO:0000256" key="1">
    <source>
        <dbReference type="SAM" id="MobiDB-lite"/>
    </source>
</evidence>
<organism evidence="3">
    <name type="scientific">mine drainage metagenome</name>
    <dbReference type="NCBI Taxonomy" id="410659"/>
    <lineage>
        <taxon>unclassified sequences</taxon>
        <taxon>metagenomes</taxon>
        <taxon>ecological metagenomes</taxon>
    </lineage>
</organism>
<keyword evidence="3" id="KW-0030">Aminoacyl-tRNA synthetase</keyword>
<feature type="region of interest" description="Disordered" evidence="1">
    <location>
        <begin position="1"/>
        <end position="25"/>
    </location>
</feature>
<feature type="domain" description="Aminoacyl-transfer RNA synthetases class-II family profile" evidence="2">
    <location>
        <begin position="20"/>
        <end position="137"/>
    </location>
</feature>
<dbReference type="InterPro" id="IPR006195">
    <property type="entry name" value="aa-tRNA-synth_II"/>
</dbReference>
<protein>
    <submittedName>
        <fullName evidence="3">Histidyl-tRNA synthetase</fullName>
    </submittedName>
</protein>
<keyword evidence="3" id="KW-0436">Ligase</keyword>
<dbReference type="GO" id="GO:0005737">
    <property type="term" value="C:cytoplasm"/>
    <property type="evidence" value="ECO:0007669"/>
    <property type="project" value="InterPro"/>
</dbReference>
<dbReference type="PANTHER" id="PTHR43707">
    <property type="entry name" value="HISTIDYL-TRNA SYNTHETASE"/>
    <property type="match status" value="1"/>
</dbReference>
<reference evidence="3" key="2">
    <citation type="journal article" date="2014" name="ISME J.">
        <title>Microbial stratification in low pH oxic and suboxic macroscopic growths along an acid mine drainage.</title>
        <authorList>
            <person name="Mendez-Garcia C."/>
            <person name="Mesa V."/>
            <person name="Sprenger R.R."/>
            <person name="Richter M."/>
            <person name="Diez M.S."/>
            <person name="Solano J."/>
            <person name="Bargiela R."/>
            <person name="Golyshina O.V."/>
            <person name="Manteca A."/>
            <person name="Ramos J.L."/>
            <person name="Gallego J.R."/>
            <person name="Llorente I."/>
            <person name="Martins Dos Santos V.A."/>
            <person name="Jensen O.N."/>
            <person name="Pelaez A.I."/>
            <person name="Sanchez J."/>
            <person name="Ferrer M."/>
        </authorList>
    </citation>
    <scope>NUCLEOTIDE SEQUENCE</scope>
</reference>
<dbReference type="GO" id="GO:0006427">
    <property type="term" value="P:histidyl-tRNA aminoacylation"/>
    <property type="evidence" value="ECO:0007669"/>
    <property type="project" value="TreeGrafter"/>
</dbReference>
<sequence>MAFQPLRGFRDYPPPEAGARSEIRRRMRSAARQSGFRELETPSIEPLDLYREKSGDEISSQVWAFRDKGDREVALTPETTPSLARIFAERAVSEPLPVKWFTVARLWRYEEPQAGRTREFLQFNLDILGVEGLDAEVDLLATAGH</sequence>
<feature type="non-terminal residue" evidence="3">
    <location>
        <position position="145"/>
    </location>
</feature>
<evidence type="ECO:0000259" key="2">
    <source>
        <dbReference type="PROSITE" id="PS50862"/>
    </source>
</evidence>
<dbReference type="InterPro" id="IPR041715">
    <property type="entry name" value="HisRS-like_core"/>
</dbReference>
<name>T1B0E6_9ZZZZ</name>